<dbReference type="OrthoDB" id="252073at2759"/>
<organism evidence="1 2">
    <name type="scientific">Trypanosoma theileri</name>
    <dbReference type="NCBI Taxonomy" id="67003"/>
    <lineage>
        <taxon>Eukaryota</taxon>
        <taxon>Discoba</taxon>
        <taxon>Euglenozoa</taxon>
        <taxon>Kinetoplastea</taxon>
        <taxon>Metakinetoplastina</taxon>
        <taxon>Trypanosomatida</taxon>
        <taxon>Trypanosomatidae</taxon>
        <taxon>Trypanosoma</taxon>
    </lineage>
</organism>
<name>A0A1X0PA39_9TRYP</name>
<dbReference type="VEuPathDB" id="TriTrypDB:TM35_000011970"/>
<dbReference type="Proteomes" id="UP000192257">
    <property type="component" value="Unassembled WGS sequence"/>
</dbReference>
<dbReference type="AlphaFoldDB" id="A0A1X0PA39"/>
<protein>
    <submittedName>
        <fullName evidence="1">Uncharacterized protein</fullName>
    </submittedName>
</protein>
<evidence type="ECO:0000313" key="1">
    <source>
        <dbReference type="EMBL" id="ORC93320.1"/>
    </source>
</evidence>
<dbReference type="GeneID" id="39980658"/>
<sequence>MNADERIDRLREELQITRHQLSLAQAEATHYRRLLLQQSLSPQPLEKKEIEQMMNVNTLQFSNYQLDSTLMNEKNDHNYNDDDIDSDNDENVDHVSSPVFRQSLIGPSRPCHSNYGNHERNVVYKFVPPLEFLPAVFVAEYRDVIEIIEKYAQLYHRFAGDNTLSVSQ</sequence>
<proteinExistence type="predicted"/>
<accession>A0A1X0PA39</accession>
<gene>
    <name evidence="1" type="ORF">TM35_000011970</name>
</gene>
<comment type="caution">
    <text evidence="1">The sequence shown here is derived from an EMBL/GenBank/DDBJ whole genome shotgun (WGS) entry which is preliminary data.</text>
</comment>
<evidence type="ECO:0000313" key="2">
    <source>
        <dbReference type="Proteomes" id="UP000192257"/>
    </source>
</evidence>
<keyword evidence="2" id="KW-1185">Reference proteome</keyword>
<reference evidence="1 2" key="1">
    <citation type="submission" date="2017-03" db="EMBL/GenBank/DDBJ databases">
        <title>An alternative strategy for trypanosome survival in the mammalian bloodstream revealed through genome and transcriptome analysis of the ubiquitous bovine parasite Trypanosoma (Megatrypanum) theileri.</title>
        <authorList>
            <person name="Kelly S."/>
            <person name="Ivens A."/>
            <person name="Mott A."/>
            <person name="O'Neill E."/>
            <person name="Emms D."/>
            <person name="Macleod O."/>
            <person name="Voorheis P."/>
            <person name="Matthews J."/>
            <person name="Matthews K."/>
            <person name="Carrington M."/>
        </authorList>
    </citation>
    <scope>NUCLEOTIDE SEQUENCE [LARGE SCALE GENOMIC DNA]</scope>
    <source>
        <strain evidence="1">Edinburgh</strain>
    </source>
</reference>
<dbReference type="RefSeq" id="XP_028887386.1">
    <property type="nucleotide sequence ID" value="XM_029020878.1"/>
</dbReference>
<dbReference type="EMBL" id="NBCO01000001">
    <property type="protein sequence ID" value="ORC93320.1"/>
    <property type="molecule type" value="Genomic_DNA"/>
</dbReference>